<dbReference type="AlphaFoldDB" id="A0A4R7CW13"/>
<dbReference type="OrthoDB" id="1161496at2"/>
<accession>A0A4R7CW13</accession>
<evidence type="ECO:0000256" key="1">
    <source>
        <dbReference type="SAM" id="SignalP"/>
    </source>
</evidence>
<feature type="chain" id="PRO_5020852908" evidence="1">
    <location>
        <begin position="21"/>
        <end position="173"/>
    </location>
</feature>
<name>A0A4R7CW13_9FLAO</name>
<protein>
    <submittedName>
        <fullName evidence="2">Uncharacterized protein</fullName>
    </submittedName>
</protein>
<feature type="signal peptide" evidence="1">
    <location>
        <begin position="1"/>
        <end position="20"/>
    </location>
</feature>
<dbReference type="EMBL" id="SNZW01000018">
    <property type="protein sequence ID" value="TDS12057.1"/>
    <property type="molecule type" value="Genomic_DNA"/>
</dbReference>
<evidence type="ECO:0000313" key="3">
    <source>
        <dbReference type="Proteomes" id="UP000295274"/>
    </source>
</evidence>
<reference evidence="2 3" key="1">
    <citation type="submission" date="2019-03" db="EMBL/GenBank/DDBJ databases">
        <title>Genomic Encyclopedia of Type Strains, Phase III (KMG-III): the genomes of soil and plant-associated and newly described type strains.</title>
        <authorList>
            <person name="Whitman W."/>
        </authorList>
    </citation>
    <scope>NUCLEOTIDE SEQUENCE [LARGE SCALE GENOMIC DNA]</scope>
    <source>
        <strain evidence="2 3">CECT 8455</strain>
    </source>
</reference>
<comment type="caution">
    <text evidence="2">The sequence shown here is derived from an EMBL/GenBank/DDBJ whole genome shotgun (WGS) entry which is preliminary data.</text>
</comment>
<dbReference type="PROSITE" id="PS51257">
    <property type="entry name" value="PROKAR_LIPOPROTEIN"/>
    <property type="match status" value="1"/>
</dbReference>
<keyword evidence="1" id="KW-0732">Signal</keyword>
<organism evidence="2 3">
    <name type="scientific">Maribacter caenipelagi</name>
    <dbReference type="NCBI Taxonomy" id="1447781"/>
    <lineage>
        <taxon>Bacteria</taxon>
        <taxon>Pseudomonadati</taxon>
        <taxon>Bacteroidota</taxon>
        <taxon>Flavobacteriia</taxon>
        <taxon>Flavobacteriales</taxon>
        <taxon>Flavobacteriaceae</taxon>
        <taxon>Maribacter</taxon>
    </lineage>
</organism>
<sequence>MKQCLILFALLLVIFSSSCQQEKKASGDNVTNIWTSFLSDLEAEDKEAFKNSSAETIRCYDCLENTPSEVQQMSILREQDSLWYDKIYEDLIYIPIDSFIANDYDILFNPQFINILQENETVYLSEQKEGITYAHILVTTTPPTVFFEGGQHSFSFVKEPNGYFKLTEISTIP</sequence>
<evidence type="ECO:0000313" key="2">
    <source>
        <dbReference type="EMBL" id="TDS12057.1"/>
    </source>
</evidence>
<dbReference type="RefSeq" id="WP_133674400.1">
    <property type="nucleotide sequence ID" value="NZ_SNZW01000018.1"/>
</dbReference>
<gene>
    <name evidence="2" type="ORF">DFQ03_3446</name>
</gene>
<dbReference type="Proteomes" id="UP000295274">
    <property type="component" value="Unassembled WGS sequence"/>
</dbReference>
<proteinExistence type="predicted"/>
<keyword evidence="3" id="KW-1185">Reference proteome</keyword>